<evidence type="ECO:0000313" key="2">
    <source>
        <dbReference type="Proteomes" id="UP001073227"/>
    </source>
</evidence>
<proteinExistence type="predicted"/>
<reference evidence="1" key="1">
    <citation type="submission" date="2022-10" db="EMBL/GenBank/DDBJ databases">
        <title>Hoeflea sp. G2-23, isolated from marine algae.</title>
        <authorList>
            <person name="Kristyanto S."/>
            <person name="Kim J.M."/>
            <person name="Jeon C.O."/>
        </authorList>
    </citation>
    <scope>NUCLEOTIDE SEQUENCE</scope>
    <source>
        <strain evidence="1">G2-23</strain>
    </source>
</reference>
<protein>
    <submittedName>
        <fullName evidence="1">Uncharacterized protein</fullName>
    </submittedName>
</protein>
<sequence length="173" mass="19359">MPDDLDETFGVLRGAERIEEWENGRSPLSLSSLDTELAQRLAELSRIVQSNLLKPAARTQSYIWAVTEDGSIKISVEELSIRQPEATFSGYPRRRGYKHPSEDKKLGHPTLLDGQKARIAGELAFDEKEGGLHWVLNASSGRYCRHMPPSEKQIQNVAARFLELGVDVSVDLD</sequence>
<evidence type="ECO:0000313" key="1">
    <source>
        <dbReference type="EMBL" id="MCY0149774.1"/>
    </source>
</evidence>
<accession>A0ABT3ZDG0</accession>
<keyword evidence="2" id="KW-1185">Reference proteome</keyword>
<organism evidence="1 2">
    <name type="scientific">Hoeflea algicola</name>
    <dbReference type="NCBI Taxonomy" id="2983763"/>
    <lineage>
        <taxon>Bacteria</taxon>
        <taxon>Pseudomonadati</taxon>
        <taxon>Pseudomonadota</taxon>
        <taxon>Alphaproteobacteria</taxon>
        <taxon>Hyphomicrobiales</taxon>
        <taxon>Rhizobiaceae</taxon>
        <taxon>Hoeflea</taxon>
    </lineage>
</organism>
<comment type="caution">
    <text evidence="1">The sequence shown here is derived from an EMBL/GenBank/DDBJ whole genome shotgun (WGS) entry which is preliminary data.</text>
</comment>
<name>A0ABT3ZDG0_9HYPH</name>
<dbReference type="RefSeq" id="WP_267655211.1">
    <property type="nucleotide sequence ID" value="NZ_JAOVZR010000001.1"/>
</dbReference>
<dbReference type="Proteomes" id="UP001073227">
    <property type="component" value="Unassembled WGS sequence"/>
</dbReference>
<dbReference type="EMBL" id="JAOVZR010000001">
    <property type="protein sequence ID" value="MCY0149774.1"/>
    <property type="molecule type" value="Genomic_DNA"/>
</dbReference>
<gene>
    <name evidence="1" type="ORF">OEG84_19195</name>
</gene>